<feature type="domain" description="VWFA" evidence="4">
    <location>
        <begin position="210"/>
        <end position="423"/>
    </location>
</feature>
<dbReference type="Gene3D" id="3.40.50.410">
    <property type="entry name" value="von Willebrand factor, type A domain"/>
    <property type="match status" value="1"/>
</dbReference>
<reference evidence="5" key="1">
    <citation type="submission" date="2022-03" db="EMBL/GenBank/DDBJ databases">
        <authorList>
            <person name="Martin C."/>
        </authorList>
    </citation>
    <scope>NUCLEOTIDE SEQUENCE</scope>
</reference>
<dbReference type="EMBL" id="CAIIXF020000002">
    <property type="protein sequence ID" value="CAH1777703.1"/>
    <property type="molecule type" value="Genomic_DNA"/>
</dbReference>
<feature type="signal peptide" evidence="3">
    <location>
        <begin position="1"/>
        <end position="23"/>
    </location>
</feature>
<dbReference type="Gene3D" id="3.30.450.20">
    <property type="entry name" value="PAS domain"/>
    <property type="match status" value="2"/>
</dbReference>
<keyword evidence="3" id="KW-0732">Signal</keyword>
<organism evidence="5 6">
    <name type="scientific">Owenia fusiformis</name>
    <name type="common">Polychaete worm</name>
    <dbReference type="NCBI Taxonomy" id="6347"/>
    <lineage>
        <taxon>Eukaryota</taxon>
        <taxon>Metazoa</taxon>
        <taxon>Spiralia</taxon>
        <taxon>Lophotrochozoa</taxon>
        <taxon>Annelida</taxon>
        <taxon>Polychaeta</taxon>
        <taxon>Sedentaria</taxon>
        <taxon>Canalipalpata</taxon>
        <taxon>Sabellida</taxon>
        <taxon>Oweniida</taxon>
        <taxon>Oweniidae</taxon>
        <taxon>Owenia</taxon>
    </lineage>
</organism>
<dbReference type="InterPro" id="IPR036465">
    <property type="entry name" value="vWFA_dom_sf"/>
</dbReference>
<dbReference type="SUPFAM" id="SSF53300">
    <property type="entry name" value="vWA-like"/>
    <property type="match status" value="1"/>
</dbReference>
<dbReference type="Proteomes" id="UP000749559">
    <property type="component" value="Unassembled WGS sequence"/>
</dbReference>
<feature type="region of interest" description="Disordered" evidence="1">
    <location>
        <begin position="1085"/>
        <end position="1106"/>
    </location>
</feature>
<comment type="caution">
    <text evidence="5">The sequence shown here is derived from an EMBL/GenBank/DDBJ whole genome shotgun (WGS) entry which is preliminary data.</text>
</comment>
<dbReference type="InterPro" id="IPR051173">
    <property type="entry name" value="Ca_channel_alpha-2/delta"/>
</dbReference>
<proteinExistence type="predicted"/>
<gene>
    <name evidence="5" type="ORF">OFUS_LOCUS4707</name>
</gene>
<feature type="chain" id="PRO_5035861928" description="VWFA domain-containing protein" evidence="3">
    <location>
        <begin position="24"/>
        <end position="1106"/>
    </location>
</feature>
<keyword evidence="2" id="KW-0812">Transmembrane</keyword>
<keyword evidence="2" id="KW-1133">Transmembrane helix</keyword>
<dbReference type="InterPro" id="IPR029151">
    <property type="entry name" value="Sensor-like_sf"/>
</dbReference>
<protein>
    <recommendedName>
        <fullName evidence="4">VWFA domain-containing protein</fullName>
    </recommendedName>
</protein>
<dbReference type="PROSITE" id="PS50234">
    <property type="entry name" value="VWFA"/>
    <property type="match status" value="1"/>
</dbReference>
<keyword evidence="2" id="KW-0472">Membrane</keyword>
<accession>A0A8S4N9W3</accession>
<evidence type="ECO:0000313" key="6">
    <source>
        <dbReference type="Proteomes" id="UP000749559"/>
    </source>
</evidence>
<sequence length="1106" mass="124761">MRTAWIFCIIFFILNHPLDLVESSILDSNELSLYLSEISRERLGVNAMQYHLDKNVKFLKRFVNFEADLNQLSSSLDTKFNSYINAARKLEDAIERNYGDFTKSPTQQECCHSRPRERDERFKAKVDLGDACIQISETAPHRNQREYFHKGLAEVMKENMKNLPSLKWQYVGTEQGITITYPMAAMGTCSDYDNRFRPWYVESATPEPKDVVIVIDKSGSMSHTVSHSRSMSRLDVAKDAANSVLDTLNPSDRVAVVGFNQGTLVAPGDHKKSLCFGNQLALAIPQNKAILKKNVDGFHAAGGTTYASALKVAFSLFKNSADFETNSTKKRSKAILFLTDGEPTDAATKDIFTTIENENKMISNEIVILTYGIGGAAALNEAILSKMAKMTSLNGRVGEYTRVGNIKTLRHDMSSYYNFFSNVEYNHPIISTPYVDAWGLGMVTSICLPLHYTAKFKGVVCVDMTMEDLMEDATYFTDGEGSYTFIIDQEERTMVHPLLPKPYLIEDDPIFVPVHNIERGAEVKSIIASMTSGGNGSKTVTSQQVFPRGAASMEGVYTRTVISKYGWRPIEGTKLSFCMVIPKDDVAYEIVSRGPLDQFYYHRIDMENYKKCKHFDTAAAIKDRSTVFFAAKTFLDPYSFLGNVETYNNIERYVGYMKGNGENPGFKPDIRDTVSVMRHIDDFWRMDEAVLWLYIGTANGIFKMFPGSYLQRSYDPTVRPWYLRAVANKGKMVLSAYEDALGLGYVVTMSYTLHKGQDASGNDGPLFGVMGYDFNFKIFYNKIIERYPKCNDKQYSCFIMDTSGFILLHKDFVECDKSDQQIDGLHITVKEPDIASHLISNGFMKRGACMDFDSIKYYYTWTMDYDRIQNDFVDTMKYSGDPNYELHVLTDTNALVGIKKKPNGAKSSECKCSSATSYNSAKYQCVKLDSSNKFCECPCYSRAQFDYCNNDFPMRSDGYPTCTPDIPPLKITVNIDKETVQSYDACLKINCLDKETRSDCLHSGVCEWNDAEKCLVACKVHTGISNKRVIIGGSVAGACVLLGMIIIIVCVVCKRKQKRNVAAKRETQRENELQNLENLNRVYVLSGSDNDDPPPPYISGTRNRYM</sequence>
<dbReference type="GO" id="GO:0005245">
    <property type="term" value="F:voltage-gated calcium channel activity"/>
    <property type="evidence" value="ECO:0007669"/>
    <property type="project" value="TreeGrafter"/>
</dbReference>
<dbReference type="InterPro" id="IPR002035">
    <property type="entry name" value="VWF_A"/>
</dbReference>
<dbReference type="PANTHER" id="PTHR10166">
    <property type="entry name" value="VOLTAGE-DEPENDENT CALCIUM CHANNEL SUBUNIT ALPHA-2/DELTA-RELATED"/>
    <property type="match status" value="1"/>
</dbReference>
<dbReference type="SUPFAM" id="SSF103190">
    <property type="entry name" value="Sensory domain-like"/>
    <property type="match status" value="1"/>
</dbReference>
<dbReference type="OrthoDB" id="6365798at2759"/>
<evidence type="ECO:0000313" key="5">
    <source>
        <dbReference type="EMBL" id="CAH1777703.1"/>
    </source>
</evidence>
<name>A0A8S4N9W3_OWEFU</name>
<dbReference type="GO" id="GO:0005891">
    <property type="term" value="C:voltage-gated calcium channel complex"/>
    <property type="evidence" value="ECO:0007669"/>
    <property type="project" value="TreeGrafter"/>
</dbReference>
<dbReference type="AlphaFoldDB" id="A0A8S4N9W3"/>
<dbReference type="PANTHER" id="PTHR10166:SF66">
    <property type="entry name" value="VWFA AND CACHE DOMAIN-CONTAINING PROTEIN CG16868"/>
    <property type="match status" value="1"/>
</dbReference>
<evidence type="ECO:0000256" key="3">
    <source>
        <dbReference type="SAM" id="SignalP"/>
    </source>
</evidence>
<dbReference type="SMART" id="SM00327">
    <property type="entry name" value="VWA"/>
    <property type="match status" value="1"/>
</dbReference>
<dbReference type="Pfam" id="PF00092">
    <property type="entry name" value="VWA"/>
    <property type="match status" value="1"/>
</dbReference>
<evidence type="ECO:0000256" key="2">
    <source>
        <dbReference type="SAM" id="Phobius"/>
    </source>
</evidence>
<dbReference type="CDD" id="cd18773">
    <property type="entry name" value="PDC1_HK_sensor"/>
    <property type="match status" value="1"/>
</dbReference>
<evidence type="ECO:0000256" key="1">
    <source>
        <dbReference type="SAM" id="MobiDB-lite"/>
    </source>
</evidence>
<keyword evidence="6" id="KW-1185">Reference proteome</keyword>
<evidence type="ECO:0000259" key="4">
    <source>
        <dbReference type="PROSITE" id="PS50234"/>
    </source>
</evidence>
<feature type="transmembrane region" description="Helical" evidence="2">
    <location>
        <begin position="1029"/>
        <end position="1053"/>
    </location>
</feature>